<evidence type="ECO:0000256" key="1">
    <source>
        <dbReference type="SAM" id="MobiDB-lite"/>
    </source>
</evidence>
<evidence type="ECO:0000313" key="2">
    <source>
        <dbReference type="EMBL" id="KAK0421947.1"/>
    </source>
</evidence>
<comment type="caution">
    <text evidence="2">The sequence shown here is derived from an EMBL/GenBank/DDBJ whole genome shotgun (WGS) entry which is preliminary data.</text>
</comment>
<name>A0AA39IF76_9AGAR</name>
<proteinExistence type="predicted"/>
<dbReference type="Proteomes" id="UP001175226">
    <property type="component" value="Unassembled WGS sequence"/>
</dbReference>
<keyword evidence="3" id="KW-1185">Reference proteome</keyword>
<dbReference type="AlphaFoldDB" id="A0AA39IF76"/>
<gene>
    <name evidence="2" type="ORF">EV421DRAFT_1914718</name>
</gene>
<feature type="compositionally biased region" description="Polar residues" evidence="1">
    <location>
        <begin position="37"/>
        <end position="66"/>
    </location>
</feature>
<organism evidence="2 3">
    <name type="scientific">Armillaria borealis</name>
    <dbReference type="NCBI Taxonomy" id="47425"/>
    <lineage>
        <taxon>Eukaryota</taxon>
        <taxon>Fungi</taxon>
        <taxon>Dikarya</taxon>
        <taxon>Basidiomycota</taxon>
        <taxon>Agaricomycotina</taxon>
        <taxon>Agaricomycetes</taxon>
        <taxon>Agaricomycetidae</taxon>
        <taxon>Agaricales</taxon>
        <taxon>Marasmiineae</taxon>
        <taxon>Physalacriaceae</taxon>
        <taxon>Armillaria</taxon>
    </lineage>
</organism>
<reference evidence="2" key="1">
    <citation type="submission" date="2023-06" db="EMBL/GenBank/DDBJ databases">
        <authorList>
            <consortium name="Lawrence Berkeley National Laboratory"/>
            <person name="Ahrendt S."/>
            <person name="Sahu N."/>
            <person name="Indic B."/>
            <person name="Wong-Bajracharya J."/>
            <person name="Merenyi Z."/>
            <person name="Ke H.-M."/>
            <person name="Monk M."/>
            <person name="Kocsube S."/>
            <person name="Drula E."/>
            <person name="Lipzen A."/>
            <person name="Balint B."/>
            <person name="Henrissat B."/>
            <person name="Andreopoulos B."/>
            <person name="Martin F.M."/>
            <person name="Harder C.B."/>
            <person name="Rigling D."/>
            <person name="Ford K.L."/>
            <person name="Foster G.D."/>
            <person name="Pangilinan J."/>
            <person name="Papanicolaou A."/>
            <person name="Barry K."/>
            <person name="LaButti K."/>
            <person name="Viragh M."/>
            <person name="Koriabine M."/>
            <person name="Yan M."/>
            <person name="Riley R."/>
            <person name="Champramary S."/>
            <person name="Plett K.L."/>
            <person name="Tsai I.J."/>
            <person name="Slot J."/>
            <person name="Sipos G."/>
            <person name="Plett J."/>
            <person name="Nagy L.G."/>
            <person name="Grigoriev I.V."/>
        </authorList>
    </citation>
    <scope>NUCLEOTIDE SEQUENCE</scope>
    <source>
        <strain evidence="2">FPL87.14</strain>
    </source>
</reference>
<sequence>MSMDHGDPSLVTDQSSADESASDIDKELIQGMINDAPATSISTPLTIAGNNISKRKQSTQAGTSDEQPAAKQLRSASETNDEAFEFVNYIYIYKKDPLKTQKPPSQSNSKINYDLYIEKDPFKFMSNQPFEDYITAIAAMLQCYKSKLILDELKYKQKVPQTLQIHSLTSNLTFTALIKEMHAAKTVNKQIMYIFSLAPMCSASDEAKKFDDTVKPFIVKLEEKFPVDNFPTLFPGQCIYKNTAGYYFDLDPGALSSWASHWAWGTTSEDAPLNNAYFDAKKCLHPLKIPPA</sequence>
<protein>
    <submittedName>
        <fullName evidence="2">Uncharacterized protein</fullName>
    </submittedName>
</protein>
<feature type="region of interest" description="Disordered" evidence="1">
    <location>
        <begin position="1"/>
        <end position="77"/>
    </location>
</feature>
<dbReference type="EMBL" id="JAUEPT010000255">
    <property type="protein sequence ID" value="KAK0421947.1"/>
    <property type="molecule type" value="Genomic_DNA"/>
</dbReference>
<evidence type="ECO:0000313" key="3">
    <source>
        <dbReference type="Proteomes" id="UP001175226"/>
    </source>
</evidence>
<accession>A0AA39IF76</accession>